<organism evidence="3 4">
    <name type="scientific">Apatococcus fuscideae</name>
    <dbReference type="NCBI Taxonomy" id="2026836"/>
    <lineage>
        <taxon>Eukaryota</taxon>
        <taxon>Viridiplantae</taxon>
        <taxon>Chlorophyta</taxon>
        <taxon>core chlorophytes</taxon>
        <taxon>Trebouxiophyceae</taxon>
        <taxon>Chlorellales</taxon>
        <taxon>Chlorellaceae</taxon>
        <taxon>Apatococcus</taxon>
    </lineage>
</organism>
<sequence>MLSRRLLRIVSATSRASGKEASGFSIAGTKAYGTRPTPELDDDGVQLTWPLPPEVLAQMDPTTRLTMLRAIQSSGLPANISVDASAHEPSIGDPERQQTGATASTSEAALSGHWTFPRANAEPVHHVRPRLPPFDDSADCSSQVAQMLVGAKLDDVQLMDVRQHCSFADFMVLATARSHRHVITAARAVAYQLSCHHEDGASPPRPTVHGAEGSEWILVDAGDVLAHVFLEGTREQYNLEELWSHPGNTQHVKSSTSSSIFTLDTIRL</sequence>
<comment type="similarity">
    <text evidence="1">Belongs to the Iojap/RsfS family.</text>
</comment>
<accession>A0AAW1RZ09</accession>
<keyword evidence="4" id="KW-1185">Reference proteome</keyword>
<dbReference type="HAMAP" id="MF_01477">
    <property type="entry name" value="Iojap_RsfS"/>
    <property type="match status" value="1"/>
</dbReference>
<dbReference type="NCBIfam" id="TIGR00090">
    <property type="entry name" value="rsfS_iojap_ybeB"/>
    <property type="match status" value="1"/>
</dbReference>
<reference evidence="3 4" key="1">
    <citation type="journal article" date="2024" name="Nat. Commun.">
        <title>Phylogenomics reveals the evolutionary origins of lichenization in chlorophyte algae.</title>
        <authorList>
            <person name="Puginier C."/>
            <person name="Libourel C."/>
            <person name="Otte J."/>
            <person name="Skaloud P."/>
            <person name="Haon M."/>
            <person name="Grisel S."/>
            <person name="Petersen M."/>
            <person name="Berrin J.G."/>
            <person name="Delaux P.M."/>
            <person name="Dal Grande F."/>
            <person name="Keller J."/>
        </authorList>
    </citation>
    <scope>NUCLEOTIDE SEQUENCE [LARGE SCALE GENOMIC DNA]</scope>
    <source>
        <strain evidence="3 4">SAG 2523</strain>
    </source>
</reference>
<proteinExistence type="inferred from homology"/>
<name>A0AAW1RZ09_9CHLO</name>
<dbReference type="GO" id="GO:0090071">
    <property type="term" value="P:negative regulation of ribosome biogenesis"/>
    <property type="evidence" value="ECO:0007669"/>
    <property type="project" value="TreeGrafter"/>
</dbReference>
<dbReference type="Gene3D" id="3.30.460.10">
    <property type="entry name" value="Beta Polymerase, domain 2"/>
    <property type="match status" value="1"/>
</dbReference>
<feature type="region of interest" description="Disordered" evidence="2">
    <location>
        <begin position="84"/>
        <end position="106"/>
    </location>
</feature>
<dbReference type="Proteomes" id="UP001485043">
    <property type="component" value="Unassembled WGS sequence"/>
</dbReference>
<dbReference type="GO" id="GO:0017148">
    <property type="term" value="P:negative regulation of translation"/>
    <property type="evidence" value="ECO:0007669"/>
    <property type="project" value="TreeGrafter"/>
</dbReference>
<evidence type="ECO:0000256" key="1">
    <source>
        <dbReference type="ARBA" id="ARBA00010574"/>
    </source>
</evidence>
<comment type="caution">
    <text evidence="3">The sequence shown here is derived from an EMBL/GenBank/DDBJ whole genome shotgun (WGS) entry which is preliminary data.</text>
</comment>
<feature type="compositionally biased region" description="Polar residues" evidence="2">
    <location>
        <begin position="97"/>
        <end position="106"/>
    </location>
</feature>
<dbReference type="EMBL" id="JALJOV010001894">
    <property type="protein sequence ID" value="KAK9838578.1"/>
    <property type="molecule type" value="Genomic_DNA"/>
</dbReference>
<evidence type="ECO:0008006" key="5">
    <source>
        <dbReference type="Google" id="ProtNLM"/>
    </source>
</evidence>
<gene>
    <name evidence="3" type="ORF">WJX84_000486</name>
</gene>
<evidence type="ECO:0000313" key="3">
    <source>
        <dbReference type="EMBL" id="KAK9838578.1"/>
    </source>
</evidence>
<dbReference type="SUPFAM" id="SSF81301">
    <property type="entry name" value="Nucleotidyltransferase"/>
    <property type="match status" value="1"/>
</dbReference>
<evidence type="ECO:0000313" key="4">
    <source>
        <dbReference type="Proteomes" id="UP001485043"/>
    </source>
</evidence>
<dbReference type="InterPro" id="IPR043519">
    <property type="entry name" value="NT_sf"/>
</dbReference>
<protein>
    <recommendedName>
        <fullName evidence="5">Mitochondrial assembly of ribosomal large subunit protein 1</fullName>
    </recommendedName>
</protein>
<dbReference type="AlphaFoldDB" id="A0AAW1RZ09"/>
<dbReference type="Pfam" id="PF02410">
    <property type="entry name" value="RsfS"/>
    <property type="match status" value="1"/>
</dbReference>
<dbReference type="PANTHER" id="PTHR21043:SF0">
    <property type="entry name" value="MITOCHONDRIAL ASSEMBLY OF RIBOSOMAL LARGE SUBUNIT PROTEIN 1"/>
    <property type="match status" value="1"/>
</dbReference>
<dbReference type="InterPro" id="IPR004394">
    <property type="entry name" value="Iojap/RsfS/C7orf30"/>
</dbReference>
<dbReference type="GO" id="GO:0043023">
    <property type="term" value="F:ribosomal large subunit binding"/>
    <property type="evidence" value="ECO:0007669"/>
    <property type="project" value="TreeGrafter"/>
</dbReference>
<dbReference type="PANTHER" id="PTHR21043">
    <property type="entry name" value="IOJAP SUPERFAMILY ORTHOLOG"/>
    <property type="match status" value="1"/>
</dbReference>
<evidence type="ECO:0000256" key="2">
    <source>
        <dbReference type="SAM" id="MobiDB-lite"/>
    </source>
</evidence>